<sequence>MSSNDTKSKTAHSVVVDLHNLYKKSGSLAGLAIWVSAFALFCWVVAFIFLPMIMNADGDVITPDSVRERAIFVLAFVSIFAALVVLLMNAVYLGIQFLQKRKELQRNFLQVQADLVRRSYVTNFELEESQGTSQVDKIFNHLCLVFPQLNDEKKKRLKKGFTTFDQKPGSIWSRFRRKVFFLKRYDLAQRTSTGFFIVKIINDKPLSFTDVEKELASFQKRVLVESAGMSSSKDLVSRFIFLAKSYDDTFSENTLREKMKSLKRTFLVDLIKEDEYGYSTIWID</sequence>
<keyword evidence="1" id="KW-1133">Transmembrane helix</keyword>
<feature type="transmembrane region" description="Helical" evidence="1">
    <location>
        <begin position="28"/>
        <end position="50"/>
    </location>
</feature>
<accession>A0A075FMF7</accession>
<proteinExistence type="predicted"/>
<dbReference type="EMBL" id="KF900316">
    <property type="protein sequence ID" value="AIE90686.1"/>
    <property type="molecule type" value="Genomic_DNA"/>
</dbReference>
<name>A0A075FMF7_9ARCH</name>
<evidence type="ECO:0000256" key="1">
    <source>
        <dbReference type="SAM" id="Phobius"/>
    </source>
</evidence>
<dbReference type="AlphaFoldDB" id="A0A075FMF7"/>
<keyword evidence="1" id="KW-0472">Membrane</keyword>
<organism evidence="2">
    <name type="scientific">uncultured marine thaumarchaeote AD1000_05_B01</name>
    <dbReference type="NCBI Taxonomy" id="1455883"/>
    <lineage>
        <taxon>Archaea</taxon>
        <taxon>Nitrososphaerota</taxon>
        <taxon>environmental samples</taxon>
    </lineage>
</organism>
<protein>
    <submittedName>
        <fullName evidence="2">Uncharacterized protein</fullName>
    </submittedName>
</protein>
<evidence type="ECO:0000313" key="2">
    <source>
        <dbReference type="EMBL" id="AIE90686.1"/>
    </source>
</evidence>
<reference evidence="2" key="1">
    <citation type="journal article" date="2014" name="Genome Biol. Evol.">
        <title>Pangenome evidence for extensive interdomain horizontal transfer affecting lineage core and shell genes in uncultured planktonic thaumarchaeota and euryarchaeota.</title>
        <authorList>
            <person name="Deschamps P."/>
            <person name="Zivanovic Y."/>
            <person name="Moreira D."/>
            <person name="Rodriguez-Valera F."/>
            <person name="Lopez-Garcia P."/>
        </authorList>
    </citation>
    <scope>NUCLEOTIDE SEQUENCE</scope>
</reference>
<feature type="transmembrane region" description="Helical" evidence="1">
    <location>
        <begin position="70"/>
        <end position="95"/>
    </location>
</feature>
<keyword evidence="1" id="KW-0812">Transmembrane</keyword>